<protein>
    <recommendedName>
        <fullName evidence="4">TIL domain-containing protein</fullName>
    </recommendedName>
</protein>
<keyword evidence="3" id="KW-1185">Reference proteome</keyword>
<sequence>MKITLITLCLCAASLLSGIQCQDAIRACLGNTTYGQISGCDLTCKQPKPHGCPRWITQGCACKPDYIAVRSSLFPECVLPQDCPKS</sequence>
<dbReference type="Gene3D" id="2.10.25.10">
    <property type="entry name" value="Laminin"/>
    <property type="match status" value="1"/>
</dbReference>
<organism evidence="2 3">
    <name type="scientific">Oedothorax gibbosus</name>
    <dbReference type="NCBI Taxonomy" id="931172"/>
    <lineage>
        <taxon>Eukaryota</taxon>
        <taxon>Metazoa</taxon>
        <taxon>Ecdysozoa</taxon>
        <taxon>Arthropoda</taxon>
        <taxon>Chelicerata</taxon>
        <taxon>Arachnida</taxon>
        <taxon>Araneae</taxon>
        <taxon>Araneomorphae</taxon>
        <taxon>Entelegynae</taxon>
        <taxon>Araneoidea</taxon>
        <taxon>Linyphiidae</taxon>
        <taxon>Erigoninae</taxon>
        <taxon>Oedothorax</taxon>
    </lineage>
</organism>
<gene>
    <name evidence="2" type="ORF">JTE90_017392</name>
</gene>
<reference evidence="2 3" key="1">
    <citation type="journal article" date="2022" name="Nat. Ecol. Evol.">
        <title>A masculinizing supergene underlies an exaggerated male reproductive morph in a spider.</title>
        <authorList>
            <person name="Hendrickx F."/>
            <person name="De Corte Z."/>
            <person name="Sonet G."/>
            <person name="Van Belleghem S.M."/>
            <person name="Kostlbacher S."/>
            <person name="Vangestel C."/>
        </authorList>
    </citation>
    <scope>NUCLEOTIDE SEQUENCE [LARGE SCALE GENOMIC DNA]</scope>
    <source>
        <strain evidence="2">W744_W776</strain>
    </source>
</reference>
<accession>A0AAV6TVI8</accession>
<dbReference type="Proteomes" id="UP000827092">
    <property type="component" value="Unassembled WGS sequence"/>
</dbReference>
<name>A0AAV6TVI8_9ARAC</name>
<evidence type="ECO:0000256" key="1">
    <source>
        <dbReference type="SAM" id="SignalP"/>
    </source>
</evidence>
<feature type="signal peptide" evidence="1">
    <location>
        <begin position="1"/>
        <end position="21"/>
    </location>
</feature>
<evidence type="ECO:0000313" key="3">
    <source>
        <dbReference type="Proteomes" id="UP000827092"/>
    </source>
</evidence>
<keyword evidence="1" id="KW-0732">Signal</keyword>
<evidence type="ECO:0008006" key="4">
    <source>
        <dbReference type="Google" id="ProtNLM"/>
    </source>
</evidence>
<feature type="chain" id="PRO_5043865652" description="TIL domain-containing protein" evidence="1">
    <location>
        <begin position="22"/>
        <end position="86"/>
    </location>
</feature>
<dbReference type="AlphaFoldDB" id="A0AAV6TVI8"/>
<evidence type="ECO:0000313" key="2">
    <source>
        <dbReference type="EMBL" id="KAG8175671.1"/>
    </source>
</evidence>
<dbReference type="InterPro" id="IPR036084">
    <property type="entry name" value="Ser_inhib-like_sf"/>
</dbReference>
<dbReference type="SUPFAM" id="SSF57567">
    <property type="entry name" value="Serine protease inhibitors"/>
    <property type="match status" value="1"/>
</dbReference>
<comment type="caution">
    <text evidence="2">The sequence shown here is derived from an EMBL/GenBank/DDBJ whole genome shotgun (WGS) entry which is preliminary data.</text>
</comment>
<dbReference type="EMBL" id="JAFNEN010000966">
    <property type="protein sequence ID" value="KAG8175671.1"/>
    <property type="molecule type" value="Genomic_DNA"/>
</dbReference>
<proteinExistence type="predicted"/>